<comment type="caution">
    <text evidence="2">The sequence shown here is derived from an EMBL/GenBank/DDBJ whole genome shotgun (WGS) entry which is preliminary data.</text>
</comment>
<organism evidence="2 3">
    <name type="scientific">Nonomuraea cypriaca</name>
    <dbReference type="NCBI Taxonomy" id="1187855"/>
    <lineage>
        <taxon>Bacteria</taxon>
        <taxon>Bacillati</taxon>
        <taxon>Actinomycetota</taxon>
        <taxon>Actinomycetes</taxon>
        <taxon>Streptosporangiales</taxon>
        <taxon>Streptosporangiaceae</taxon>
        <taxon>Nonomuraea</taxon>
    </lineage>
</organism>
<dbReference type="EMBL" id="JADOGI010000060">
    <property type="protein sequence ID" value="MBF8188139.1"/>
    <property type="molecule type" value="Genomic_DNA"/>
</dbReference>
<protein>
    <submittedName>
        <fullName evidence="2">Uncharacterized protein</fullName>
    </submittedName>
</protein>
<reference evidence="2" key="1">
    <citation type="submission" date="2020-11" db="EMBL/GenBank/DDBJ databases">
        <title>Whole-genome analyses of Nonomuraea sp. K274.</title>
        <authorList>
            <person name="Veyisoglu A."/>
        </authorList>
    </citation>
    <scope>NUCLEOTIDE SEQUENCE</scope>
    <source>
        <strain evidence="2">K274</strain>
    </source>
</reference>
<evidence type="ECO:0000313" key="2">
    <source>
        <dbReference type="EMBL" id="MBF8188139.1"/>
    </source>
</evidence>
<accession>A0A931ABK1</accession>
<gene>
    <name evidence="2" type="ORF">ITP53_20855</name>
</gene>
<evidence type="ECO:0000313" key="3">
    <source>
        <dbReference type="Proteomes" id="UP000605361"/>
    </source>
</evidence>
<dbReference type="AlphaFoldDB" id="A0A931ABK1"/>
<dbReference type="RefSeq" id="WP_195897090.1">
    <property type="nucleotide sequence ID" value="NZ_JADOGI010000060.1"/>
</dbReference>
<keyword evidence="3" id="KW-1185">Reference proteome</keyword>
<feature type="region of interest" description="Disordered" evidence="1">
    <location>
        <begin position="1"/>
        <end position="20"/>
    </location>
</feature>
<dbReference type="Proteomes" id="UP000605361">
    <property type="component" value="Unassembled WGS sequence"/>
</dbReference>
<sequence>MAPWHLIDQDARPAQVRGRPMQGCRGAADGIGAAWRRAVPVLVADCGGLTRPEWLLRVAPVTGAIVWTLSFSTAVWSAFRSPVGHGPA</sequence>
<evidence type="ECO:0000256" key="1">
    <source>
        <dbReference type="SAM" id="MobiDB-lite"/>
    </source>
</evidence>
<name>A0A931ABK1_9ACTN</name>
<proteinExistence type="predicted"/>